<feature type="domain" description="PucR C-terminal helix-turn-helix" evidence="1">
    <location>
        <begin position="282"/>
        <end position="337"/>
    </location>
</feature>
<dbReference type="Pfam" id="PF13556">
    <property type="entry name" value="HTH_30"/>
    <property type="match status" value="1"/>
</dbReference>
<evidence type="ECO:0000313" key="2">
    <source>
        <dbReference type="EMBL" id="TDO45367.1"/>
    </source>
</evidence>
<gene>
    <name evidence="2" type="ORF">EV643_113140</name>
</gene>
<reference evidence="2 3" key="1">
    <citation type="submission" date="2019-03" db="EMBL/GenBank/DDBJ databases">
        <title>Genomic Encyclopedia of Type Strains, Phase III (KMG-III): the genomes of soil and plant-associated and newly described type strains.</title>
        <authorList>
            <person name="Whitman W."/>
        </authorList>
    </citation>
    <scope>NUCLEOTIDE SEQUENCE [LARGE SCALE GENOMIC DNA]</scope>
    <source>
        <strain evidence="2 3">VKM Ac-2527</strain>
    </source>
</reference>
<dbReference type="InterPro" id="IPR051448">
    <property type="entry name" value="CdaR-like_regulators"/>
</dbReference>
<dbReference type="PANTHER" id="PTHR33744">
    <property type="entry name" value="CARBOHYDRATE DIACID REGULATOR"/>
    <property type="match status" value="1"/>
</dbReference>
<dbReference type="Proteomes" id="UP000295388">
    <property type="component" value="Unassembled WGS sequence"/>
</dbReference>
<dbReference type="OrthoDB" id="5051269at2"/>
<keyword evidence="3" id="KW-1185">Reference proteome</keyword>
<sequence length="346" mass="35751">MKGLLLRLSALDADAEGAVRVIGFFDALVTSRADLTTLLKSTATLAECQVGVEAAGRGLVLRADPDGSVDVGGPPAGAAVREEADAGFWLARAGPALPFDEMVLERFALAGSILLDRTVSGLPAVGDSALVELLIADSTGIAERSRALHLLGLSPAGMLRVAAFSGTPDLRAAGVVRSAWIGDVGTALLPESGEPTDWAEQLATGGVLVGLGPAVPGIQAAESWRAARTALRLASAEMPVMRADELGGLIVLAERLRPEDIALSPDVVALDRIAAEPGGEDLLGILRAYCATDSVRKAAALVYRHHSTIAYHLQHAETVLGFPLDNPAGRFRLNLALVMRALGSGG</sequence>
<dbReference type="Gene3D" id="1.10.10.2840">
    <property type="entry name" value="PucR C-terminal helix-turn-helix domain"/>
    <property type="match status" value="1"/>
</dbReference>
<accession>A0A4R6K763</accession>
<name>A0A4R6K763_9ACTN</name>
<evidence type="ECO:0000259" key="1">
    <source>
        <dbReference type="Pfam" id="PF13556"/>
    </source>
</evidence>
<protein>
    <submittedName>
        <fullName evidence="2">PucR-like helix-turn-helix protein</fullName>
    </submittedName>
</protein>
<dbReference type="PANTHER" id="PTHR33744:SF1">
    <property type="entry name" value="DNA-BINDING TRANSCRIPTIONAL ACTIVATOR ADER"/>
    <property type="match status" value="1"/>
</dbReference>
<evidence type="ECO:0000313" key="3">
    <source>
        <dbReference type="Proteomes" id="UP000295388"/>
    </source>
</evidence>
<dbReference type="InterPro" id="IPR025736">
    <property type="entry name" value="PucR_C-HTH_dom"/>
</dbReference>
<dbReference type="RefSeq" id="WP_133802705.1">
    <property type="nucleotide sequence ID" value="NZ_SNWQ01000013.1"/>
</dbReference>
<proteinExistence type="predicted"/>
<dbReference type="EMBL" id="SNWQ01000013">
    <property type="protein sequence ID" value="TDO45367.1"/>
    <property type="molecule type" value="Genomic_DNA"/>
</dbReference>
<dbReference type="AlphaFoldDB" id="A0A4R6K763"/>
<comment type="caution">
    <text evidence="2">The sequence shown here is derived from an EMBL/GenBank/DDBJ whole genome shotgun (WGS) entry which is preliminary data.</text>
</comment>
<organism evidence="2 3">
    <name type="scientific">Kribbella caucasensis</name>
    <dbReference type="NCBI Taxonomy" id="2512215"/>
    <lineage>
        <taxon>Bacteria</taxon>
        <taxon>Bacillati</taxon>
        <taxon>Actinomycetota</taxon>
        <taxon>Actinomycetes</taxon>
        <taxon>Propionibacteriales</taxon>
        <taxon>Kribbellaceae</taxon>
        <taxon>Kribbella</taxon>
    </lineage>
</organism>
<dbReference type="InterPro" id="IPR042070">
    <property type="entry name" value="PucR_C-HTH_sf"/>
</dbReference>